<evidence type="ECO:0000313" key="5">
    <source>
        <dbReference type="Proteomes" id="UP000318017"/>
    </source>
</evidence>
<evidence type="ECO:0000256" key="1">
    <source>
        <dbReference type="ARBA" id="ARBA00022729"/>
    </source>
</evidence>
<keyword evidence="1" id="KW-0732">Signal</keyword>
<accession>A0A518GGG4</accession>
<keyword evidence="2" id="KW-1133">Transmembrane helix</keyword>
<dbReference type="Proteomes" id="UP000318017">
    <property type="component" value="Chromosome"/>
</dbReference>
<feature type="transmembrane region" description="Helical" evidence="2">
    <location>
        <begin position="29"/>
        <end position="51"/>
    </location>
</feature>
<gene>
    <name evidence="4" type="ORF">Q31a_60770</name>
</gene>
<keyword evidence="2" id="KW-0472">Membrane</keyword>
<dbReference type="SUPFAM" id="SSF48452">
    <property type="entry name" value="TPR-like"/>
    <property type="match status" value="1"/>
</dbReference>
<dbReference type="InterPro" id="IPR011990">
    <property type="entry name" value="TPR-like_helical_dom_sf"/>
</dbReference>
<sequence>MNTPAPASKASSTGHRPPPKRVISARMRIVLVVVLGLFSLLLANGMYLSAITALQHFTGLVYEDLFYQFMFLAHLVLGFLLIAPVILFGIVHMLAAKNRRNRRAVKIGYTLFAISIVVLISGILLTRQFGIDLKQPAIRSIVYWSHIVAPIAAIWLYWLHRLVGPRIKWYVGRRIAMATVVVIGLMVVFQTQDPRQWNQAGPKEGDKYFEPSLARTATGNFIPAHAMQNDEYCMKCHQDIYNNWFHSAHHFSSFNNPAYLASVRETRKKMLERDDDVKGSRWCAGCHDPVPFFSGAFDKVDYDDVNDPTSQAGITCTVCHAITHVGSIADGIRTTRGNADYVIEEPIQYPFAYSENSILQKVNELLIKAKPSFHKKTFLKPLHKSAEYCGTCHKVHLPKQLTAYKEFLRGQNHYDSYLLSGVSGHGASSFYYPPEAEENCNECHMPAIASNDFGAKYSEKLGQPAVHDHFFPGANTALPWWRGEDEWVEYARKLLIDVTRVDIFGVREEGAIDGQLIAPLGPEYPTLEAGKSYLLETVIRTTKLGHHLTQGTVDSNELWLEVVATSGDRVLGTSGGMDELGEVDPWSHFVNVFMLDRHGDRIARRNAEDIFVPLYNHQIPPGAGQTVHYGLDLPQDISEPIKVTLKLKYRKFDKEFLDFMNANHREGDIEFRGRGPAGETPNQLPVTVMAEDTVVFDVKQADGSVAMADRAQRKTPELWQRWNDYGIGMLLAGKSQLRQAGDAFREVEKLGRFDGPLNLARVQFSEGDLDGATASLARSANMEPAPPAWTLAWLSGEVNRQQGFLEQAEQNFRSVLEDDTAERRERKFDFSLDHRVRNSLGLTLIDLAEIAEIRGETERRDALLQQAEKEFLQVLQVDSEDVSAHANLATLYRRTGDEQRASQHGELQLKYKMDDNAADVAKPIARRQYPAADHAAEPLVIYSLK</sequence>
<name>A0A518GGG4_9BACT</name>
<feature type="domain" description="Cytochrome c-552/4" evidence="3">
    <location>
        <begin position="233"/>
        <end position="320"/>
    </location>
</feature>
<evidence type="ECO:0000256" key="2">
    <source>
        <dbReference type="SAM" id="Phobius"/>
    </source>
</evidence>
<dbReference type="RefSeq" id="WP_145085442.1">
    <property type="nucleotide sequence ID" value="NZ_CP036298.1"/>
</dbReference>
<evidence type="ECO:0000313" key="4">
    <source>
        <dbReference type="EMBL" id="QDV27684.1"/>
    </source>
</evidence>
<dbReference type="AlphaFoldDB" id="A0A518GGG4"/>
<dbReference type="EMBL" id="CP036298">
    <property type="protein sequence ID" value="QDV27684.1"/>
    <property type="molecule type" value="Genomic_DNA"/>
</dbReference>
<keyword evidence="2" id="KW-0812">Transmembrane</keyword>
<evidence type="ECO:0000259" key="3">
    <source>
        <dbReference type="Pfam" id="PF13435"/>
    </source>
</evidence>
<dbReference type="InterPro" id="IPR036280">
    <property type="entry name" value="Multihaem_cyt_sf"/>
</dbReference>
<proteinExistence type="predicted"/>
<dbReference type="Gene3D" id="1.25.40.10">
    <property type="entry name" value="Tetratricopeptide repeat domain"/>
    <property type="match status" value="2"/>
</dbReference>
<dbReference type="Gene3D" id="1.10.1130.10">
    <property type="entry name" value="Flavocytochrome C3, Chain A"/>
    <property type="match status" value="1"/>
</dbReference>
<dbReference type="InterPro" id="IPR051829">
    <property type="entry name" value="Multiheme_Cytochr_ET"/>
</dbReference>
<organism evidence="4 5">
    <name type="scientific">Aureliella helgolandensis</name>
    <dbReference type="NCBI Taxonomy" id="2527968"/>
    <lineage>
        <taxon>Bacteria</taxon>
        <taxon>Pseudomonadati</taxon>
        <taxon>Planctomycetota</taxon>
        <taxon>Planctomycetia</taxon>
        <taxon>Pirellulales</taxon>
        <taxon>Pirellulaceae</taxon>
        <taxon>Aureliella</taxon>
    </lineage>
</organism>
<dbReference type="Pfam" id="PF13435">
    <property type="entry name" value="Cytochrome_C554"/>
    <property type="match status" value="1"/>
</dbReference>
<dbReference type="InterPro" id="IPR023155">
    <property type="entry name" value="Cyt_c-552/4"/>
</dbReference>
<feature type="transmembrane region" description="Helical" evidence="2">
    <location>
        <begin position="141"/>
        <end position="159"/>
    </location>
</feature>
<protein>
    <recommendedName>
        <fullName evidence="3">Cytochrome c-552/4 domain-containing protein</fullName>
    </recommendedName>
</protein>
<reference evidence="4 5" key="1">
    <citation type="submission" date="2019-02" db="EMBL/GenBank/DDBJ databases">
        <title>Deep-cultivation of Planctomycetes and their phenomic and genomic characterization uncovers novel biology.</title>
        <authorList>
            <person name="Wiegand S."/>
            <person name="Jogler M."/>
            <person name="Boedeker C."/>
            <person name="Pinto D."/>
            <person name="Vollmers J."/>
            <person name="Rivas-Marin E."/>
            <person name="Kohn T."/>
            <person name="Peeters S.H."/>
            <person name="Heuer A."/>
            <person name="Rast P."/>
            <person name="Oberbeckmann S."/>
            <person name="Bunk B."/>
            <person name="Jeske O."/>
            <person name="Meyerdierks A."/>
            <person name="Storesund J.E."/>
            <person name="Kallscheuer N."/>
            <person name="Luecker S."/>
            <person name="Lage O.M."/>
            <person name="Pohl T."/>
            <person name="Merkel B.J."/>
            <person name="Hornburger P."/>
            <person name="Mueller R.-W."/>
            <person name="Bruemmer F."/>
            <person name="Labrenz M."/>
            <person name="Spormann A.M."/>
            <person name="Op den Camp H."/>
            <person name="Overmann J."/>
            <person name="Amann R."/>
            <person name="Jetten M.S.M."/>
            <person name="Mascher T."/>
            <person name="Medema M.H."/>
            <person name="Devos D.P."/>
            <person name="Kaster A.-K."/>
            <person name="Ovreas L."/>
            <person name="Rohde M."/>
            <person name="Galperin M.Y."/>
            <person name="Jogler C."/>
        </authorList>
    </citation>
    <scope>NUCLEOTIDE SEQUENCE [LARGE SCALE GENOMIC DNA]</scope>
    <source>
        <strain evidence="4 5">Q31a</strain>
    </source>
</reference>
<keyword evidence="5" id="KW-1185">Reference proteome</keyword>
<feature type="transmembrane region" description="Helical" evidence="2">
    <location>
        <begin position="71"/>
        <end position="95"/>
    </location>
</feature>
<dbReference type="KEGG" id="ahel:Q31a_60770"/>
<feature type="transmembrane region" description="Helical" evidence="2">
    <location>
        <begin position="171"/>
        <end position="189"/>
    </location>
</feature>
<feature type="transmembrane region" description="Helical" evidence="2">
    <location>
        <begin position="107"/>
        <end position="129"/>
    </location>
</feature>
<dbReference type="OrthoDB" id="9814800at2"/>
<dbReference type="PANTHER" id="PTHR35038">
    <property type="entry name" value="DISSIMILATORY SULFITE REDUCTASE SIRA"/>
    <property type="match status" value="1"/>
</dbReference>
<dbReference type="SUPFAM" id="SSF48695">
    <property type="entry name" value="Multiheme cytochromes"/>
    <property type="match status" value="1"/>
</dbReference>